<dbReference type="InterPro" id="IPR017853">
    <property type="entry name" value="GH"/>
</dbReference>
<evidence type="ECO:0000256" key="5">
    <source>
        <dbReference type="ARBA" id="ARBA00023277"/>
    </source>
</evidence>
<reference evidence="10 11" key="1">
    <citation type="journal article" date="2022" name="IScience">
        <title>An ultrasensitive nanofiber-based assay for enzymatic hydrolysis and deep-sea microbial degradation of cellulose.</title>
        <authorList>
            <person name="Tsudome M."/>
            <person name="Tachioka M."/>
            <person name="Miyazaki M."/>
            <person name="Uchimura K."/>
            <person name="Tsuda M."/>
            <person name="Takaki Y."/>
            <person name="Deguchi S."/>
        </authorList>
    </citation>
    <scope>NUCLEOTIDE SEQUENCE [LARGE SCALE GENOMIC DNA]</scope>
    <source>
        <strain evidence="10 11">GE09</strain>
    </source>
</reference>
<evidence type="ECO:0000256" key="6">
    <source>
        <dbReference type="ARBA" id="ARBA00023295"/>
    </source>
</evidence>
<evidence type="ECO:0000259" key="9">
    <source>
        <dbReference type="Pfam" id="PF00150"/>
    </source>
</evidence>
<evidence type="ECO:0000256" key="1">
    <source>
        <dbReference type="ARBA" id="ARBA00000966"/>
    </source>
</evidence>
<evidence type="ECO:0000256" key="4">
    <source>
        <dbReference type="ARBA" id="ARBA00023001"/>
    </source>
</evidence>
<organism evidence="10 11">
    <name type="scientific">Marinagarivorans cellulosilyticus</name>
    <dbReference type="NCBI Taxonomy" id="2721545"/>
    <lineage>
        <taxon>Bacteria</taxon>
        <taxon>Pseudomonadati</taxon>
        <taxon>Pseudomonadota</taxon>
        <taxon>Gammaproteobacteria</taxon>
        <taxon>Cellvibrionales</taxon>
        <taxon>Cellvibrionaceae</taxon>
        <taxon>Marinagarivorans</taxon>
    </lineage>
</organism>
<dbReference type="PANTHER" id="PTHR35923:SF2">
    <property type="entry name" value="ENDOGLUCANASE"/>
    <property type="match status" value="1"/>
</dbReference>
<dbReference type="KEGG" id="marq:MARGE09_P2097"/>
<dbReference type="AlphaFoldDB" id="A0AAN1WHU6"/>
<evidence type="ECO:0000256" key="3">
    <source>
        <dbReference type="ARBA" id="ARBA00022801"/>
    </source>
</evidence>
<dbReference type="Gene3D" id="3.20.20.80">
    <property type="entry name" value="Glycosidases"/>
    <property type="match status" value="1"/>
</dbReference>
<keyword evidence="11" id="KW-1185">Reference proteome</keyword>
<evidence type="ECO:0000256" key="8">
    <source>
        <dbReference type="RuleBase" id="RU361153"/>
    </source>
</evidence>
<keyword evidence="4" id="KW-0136">Cellulose degradation</keyword>
<dbReference type="SUPFAM" id="SSF51445">
    <property type="entry name" value="(Trans)glycosidases"/>
    <property type="match status" value="1"/>
</dbReference>
<dbReference type="Proteomes" id="UP001320119">
    <property type="component" value="Chromosome"/>
</dbReference>
<dbReference type="GO" id="GO:0008810">
    <property type="term" value="F:cellulase activity"/>
    <property type="evidence" value="ECO:0007669"/>
    <property type="project" value="UniProtKB-EC"/>
</dbReference>
<dbReference type="GO" id="GO:0030245">
    <property type="term" value="P:cellulose catabolic process"/>
    <property type="evidence" value="ECO:0007669"/>
    <property type="project" value="UniProtKB-KW"/>
</dbReference>
<name>A0AAN1WHU6_9GAMM</name>
<gene>
    <name evidence="10" type="ORF">MARGE09_P2097</name>
</gene>
<feature type="domain" description="Glycoside hydrolase family 5" evidence="9">
    <location>
        <begin position="137"/>
        <end position="530"/>
    </location>
</feature>
<evidence type="ECO:0000313" key="10">
    <source>
        <dbReference type="EMBL" id="BCD97896.1"/>
    </source>
</evidence>
<keyword evidence="5" id="KW-0119">Carbohydrate metabolism</keyword>
<dbReference type="EMBL" id="AP023086">
    <property type="protein sequence ID" value="BCD97896.1"/>
    <property type="molecule type" value="Genomic_DNA"/>
</dbReference>
<keyword evidence="3 8" id="KW-0378">Hydrolase</keyword>
<dbReference type="InterPro" id="IPR001547">
    <property type="entry name" value="Glyco_hydro_5"/>
</dbReference>
<dbReference type="PROSITE" id="PS51257">
    <property type="entry name" value="PROKAR_LIPOPROTEIN"/>
    <property type="match status" value="1"/>
</dbReference>
<evidence type="ECO:0000256" key="2">
    <source>
        <dbReference type="ARBA" id="ARBA00012601"/>
    </source>
</evidence>
<dbReference type="RefSeq" id="WP_236981872.1">
    <property type="nucleotide sequence ID" value="NZ_AP023086.1"/>
</dbReference>
<protein>
    <recommendedName>
        <fullName evidence="2">cellulase</fullName>
        <ecNumber evidence="2">3.2.1.4</ecNumber>
    </recommendedName>
</protein>
<comment type="similarity">
    <text evidence="8">Belongs to the glycosyl hydrolase 5 (cellulase A) family.</text>
</comment>
<dbReference type="EC" id="3.2.1.4" evidence="2"/>
<dbReference type="PANTHER" id="PTHR35923">
    <property type="entry name" value="MAJOR EXTRACELLULAR ENDOGLUCANASE"/>
    <property type="match status" value="1"/>
</dbReference>
<accession>A0AAN1WHU6</accession>
<keyword evidence="7" id="KW-0624">Polysaccharide degradation</keyword>
<dbReference type="Pfam" id="PF00150">
    <property type="entry name" value="Cellulase"/>
    <property type="match status" value="1"/>
</dbReference>
<evidence type="ECO:0000256" key="7">
    <source>
        <dbReference type="ARBA" id="ARBA00023326"/>
    </source>
</evidence>
<sequence>MIHNLNRLSGKTIAKHTFLAASIAALTACVGTGGESSSSEAVGVGNSSTAQTASSVPVVASSAPAVSSVATVSSAASVSSAPNASLTPAEQIAEFVASYQPPQSGTNGIFRVKNGKVIKNGQELPVRCGNWFGLEGQHEASGEAPMELYIGNMWWDDTGRTMENDMTEIKGLGFNTIRLPIAPQTLVKGHPDGQGYRDINAPADLKGQNLKNIYSAYPYADAYDAMIGFLETAESENVNVMIDIHSCSNYVGWRAGRLDAQPPWVDANRGDDYEFTREGYSCGPAGAGITVHAYNEAKWLADIETIAKLAMDHPNVIGIDIFNEPWDYTWDQWATLAEKAYKVIEQHNPNLLIFVQGISGGNRVNDEEPHGEMATNPNWGENFYGFMNRPLDIPQDRLVISPHTYGPAVYQQAHFMNLDKDPTCEGLHGEEAANHGSGCDMIMEYDRLKPGWEEHFGFLRDLGYATVIGEWGGNRYWPTGGGARQSEAEAWSHLTNGPGEANIDFQWQRQFAKYLKEEDIESCYWGINPESSDTGGVFEHGYARDGKSWGLWDGVDNVKMNMLRDVWGM</sequence>
<comment type="catalytic activity">
    <reaction evidence="1">
        <text>Endohydrolysis of (1-&gt;4)-beta-D-glucosidic linkages in cellulose, lichenin and cereal beta-D-glucans.</text>
        <dbReference type="EC" id="3.2.1.4"/>
    </reaction>
</comment>
<evidence type="ECO:0000313" key="11">
    <source>
        <dbReference type="Proteomes" id="UP001320119"/>
    </source>
</evidence>
<proteinExistence type="inferred from homology"/>
<keyword evidence="6 8" id="KW-0326">Glycosidase</keyword>